<feature type="domain" description="OmpR/PhoB-type" evidence="7">
    <location>
        <begin position="6"/>
        <end position="109"/>
    </location>
</feature>
<dbReference type="Gene3D" id="1.25.40.10">
    <property type="entry name" value="Tetratricopeptide repeat domain"/>
    <property type="match status" value="1"/>
</dbReference>
<evidence type="ECO:0000259" key="7">
    <source>
        <dbReference type="PROSITE" id="PS51755"/>
    </source>
</evidence>
<accession>A0ABW9HLC3</accession>
<evidence type="ECO:0000256" key="1">
    <source>
        <dbReference type="ARBA" id="ARBA00005820"/>
    </source>
</evidence>
<dbReference type="RefSeq" id="WP_409120633.1">
    <property type="nucleotide sequence ID" value="NZ_JBJVNI010000003.1"/>
</dbReference>
<dbReference type="PROSITE" id="PS51755">
    <property type="entry name" value="OMPR_PHOB"/>
    <property type="match status" value="1"/>
</dbReference>
<dbReference type="Pfam" id="PF00486">
    <property type="entry name" value="Trans_reg_C"/>
    <property type="match status" value="1"/>
</dbReference>
<feature type="DNA-binding region" description="OmpR/PhoB-type" evidence="6">
    <location>
        <begin position="6"/>
        <end position="109"/>
    </location>
</feature>
<sequence length="274" mass="30490">MTRHHRTVHTHSCALRVGVLGPLSLVVDGQNRTPSAPKPRQLLALLILDTNHIVRAGQCITELWGSQPPKTALSTLQTYVLYIRQLLRGVPVDRSHTLVTHNQGYQLVVEPQASDRLLFEQLSRRGREASAAGDVARSARLFREALAVWRGPVLADVPSGAHSAAHAVELEEYRMGVLAWRIEADLRLGRHHELLPELAVLAARHPTHENIQAQYMVALHRSGRRTEALHVFQRLRCRLGDSFGIEPVPRLRRLYDAIDAGDPALLSPTGYPAP</sequence>
<comment type="similarity">
    <text evidence="1">Belongs to the AfsR/DnrI/RedD regulatory family.</text>
</comment>
<dbReference type="Proteomes" id="UP001631957">
    <property type="component" value="Unassembled WGS sequence"/>
</dbReference>
<reference evidence="8 9" key="1">
    <citation type="submission" date="2024-12" db="EMBL/GenBank/DDBJ databases">
        <title>Forecasting of Potato common scab and diversities of Pathogenic streptomyces spp. in china.</title>
        <authorList>
            <person name="Handique U."/>
            <person name="Wu J."/>
        </authorList>
    </citation>
    <scope>NUCLEOTIDE SEQUENCE [LARGE SCALE GENOMIC DNA]</scope>
    <source>
        <strain evidence="8 9">ZRIMU1530</strain>
    </source>
</reference>
<dbReference type="SUPFAM" id="SSF46894">
    <property type="entry name" value="C-terminal effector domain of the bipartite response regulators"/>
    <property type="match status" value="1"/>
</dbReference>
<name>A0ABW9HLC3_9ACTN</name>
<evidence type="ECO:0000313" key="9">
    <source>
        <dbReference type="Proteomes" id="UP001631957"/>
    </source>
</evidence>
<dbReference type="InterPro" id="IPR036388">
    <property type="entry name" value="WH-like_DNA-bd_sf"/>
</dbReference>
<dbReference type="PANTHER" id="PTHR35807:SF1">
    <property type="entry name" value="TRANSCRIPTIONAL REGULATOR REDD"/>
    <property type="match status" value="1"/>
</dbReference>
<dbReference type="Gene3D" id="1.10.10.10">
    <property type="entry name" value="Winged helix-like DNA-binding domain superfamily/Winged helix DNA-binding domain"/>
    <property type="match status" value="1"/>
</dbReference>
<gene>
    <name evidence="8" type="ORF">ACKI18_05950</name>
</gene>
<evidence type="ECO:0000313" key="8">
    <source>
        <dbReference type="EMBL" id="MFM9608253.1"/>
    </source>
</evidence>
<dbReference type="Pfam" id="PF03704">
    <property type="entry name" value="BTAD"/>
    <property type="match status" value="1"/>
</dbReference>
<keyword evidence="3" id="KW-0805">Transcription regulation</keyword>
<keyword evidence="5" id="KW-0804">Transcription</keyword>
<evidence type="ECO:0000256" key="3">
    <source>
        <dbReference type="ARBA" id="ARBA00023015"/>
    </source>
</evidence>
<dbReference type="SUPFAM" id="SSF48452">
    <property type="entry name" value="TPR-like"/>
    <property type="match status" value="1"/>
</dbReference>
<protein>
    <submittedName>
        <fullName evidence="8">BTAD domain-containing putative transcriptional regulator</fullName>
    </submittedName>
</protein>
<dbReference type="SMART" id="SM01043">
    <property type="entry name" value="BTAD"/>
    <property type="match status" value="1"/>
</dbReference>
<evidence type="ECO:0000256" key="5">
    <source>
        <dbReference type="ARBA" id="ARBA00023163"/>
    </source>
</evidence>
<dbReference type="EMBL" id="JBJVNI010000003">
    <property type="protein sequence ID" value="MFM9608253.1"/>
    <property type="molecule type" value="Genomic_DNA"/>
</dbReference>
<dbReference type="PANTHER" id="PTHR35807">
    <property type="entry name" value="TRANSCRIPTIONAL REGULATOR REDD-RELATED"/>
    <property type="match status" value="1"/>
</dbReference>
<dbReference type="InterPro" id="IPR051677">
    <property type="entry name" value="AfsR-DnrI-RedD_regulator"/>
</dbReference>
<comment type="caution">
    <text evidence="8">The sequence shown here is derived from an EMBL/GenBank/DDBJ whole genome shotgun (WGS) entry which is preliminary data.</text>
</comment>
<evidence type="ECO:0000256" key="4">
    <source>
        <dbReference type="ARBA" id="ARBA00023125"/>
    </source>
</evidence>
<proteinExistence type="inferred from homology"/>
<evidence type="ECO:0000256" key="6">
    <source>
        <dbReference type="PROSITE-ProRule" id="PRU01091"/>
    </source>
</evidence>
<dbReference type="CDD" id="cd15831">
    <property type="entry name" value="BTAD"/>
    <property type="match status" value="1"/>
</dbReference>
<keyword evidence="4 6" id="KW-0238">DNA-binding</keyword>
<evidence type="ECO:0000256" key="2">
    <source>
        <dbReference type="ARBA" id="ARBA00023012"/>
    </source>
</evidence>
<dbReference type="InterPro" id="IPR005158">
    <property type="entry name" value="BTAD"/>
</dbReference>
<dbReference type="InterPro" id="IPR016032">
    <property type="entry name" value="Sig_transdc_resp-reg_C-effctor"/>
</dbReference>
<organism evidence="8 9">
    <name type="scientific">Streptomyces niveiscabiei</name>
    <dbReference type="NCBI Taxonomy" id="164115"/>
    <lineage>
        <taxon>Bacteria</taxon>
        <taxon>Bacillati</taxon>
        <taxon>Actinomycetota</taxon>
        <taxon>Actinomycetes</taxon>
        <taxon>Kitasatosporales</taxon>
        <taxon>Streptomycetaceae</taxon>
        <taxon>Streptomyces</taxon>
    </lineage>
</organism>
<dbReference type="InterPro" id="IPR011990">
    <property type="entry name" value="TPR-like_helical_dom_sf"/>
</dbReference>
<dbReference type="InterPro" id="IPR001867">
    <property type="entry name" value="OmpR/PhoB-type_DNA-bd"/>
</dbReference>
<keyword evidence="9" id="KW-1185">Reference proteome</keyword>
<keyword evidence="2" id="KW-0902">Two-component regulatory system</keyword>